<evidence type="ECO:0000256" key="1">
    <source>
        <dbReference type="SAM" id="MobiDB-lite"/>
    </source>
</evidence>
<reference evidence="2 3" key="1">
    <citation type="journal article" date="2015" name="Stand. Genomic Sci.">
        <title>Genomic Encyclopedia of Bacterial and Archaeal Type Strains, Phase III: the genomes of soil and plant-associated and newly described type strains.</title>
        <authorList>
            <person name="Whitman W.B."/>
            <person name="Woyke T."/>
            <person name="Klenk H.P."/>
            <person name="Zhou Y."/>
            <person name="Lilburn T.G."/>
            <person name="Beck B.J."/>
            <person name="De Vos P."/>
            <person name="Vandamme P."/>
            <person name="Eisen J.A."/>
            <person name="Garrity G."/>
            <person name="Hugenholtz P."/>
            <person name="Kyrpides N.C."/>
        </authorList>
    </citation>
    <scope>NUCLEOTIDE SEQUENCE [LARGE SCALE GENOMIC DNA]</scope>
    <source>
        <strain evidence="2 3">CGMCC 1.7748</strain>
    </source>
</reference>
<accession>A0A562JP12</accession>
<feature type="non-terminal residue" evidence="2">
    <location>
        <position position="272"/>
    </location>
</feature>
<proteinExistence type="predicted"/>
<dbReference type="AlphaFoldDB" id="A0A562JP12"/>
<feature type="region of interest" description="Disordered" evidence="1">
    <location>
        <begin position="1"/>
        <end position="21"/>
    </location>
</feature>
<sequence>MELRRLIHADQNPQGPGRKEEVVDHPVNREVFRGEEQHIRAGSCMVVETPPPLGEMVLTGAFRPTLAKAGPQTLFALTDSAGRVFRATLGPEGLVLSGPDGAASKAVPVPVNQWRRFRLHLDLRGGAMRLSWESPRFNPLGGGGTLSLAFDPSGDAVLAGLVFAASGVGCAGRQSIVHDPFNGRLADLRLSDGAGRPVAAWDFVAEAASEIVPDVAGGNAPGRTINRPTRLVAGPDLEGQARWATDAPGLFNAAHFHDDDLADAGWTESFAF</sequence>
<keyword evidence="3" id="KW-1185">Reference proteome</keyword>
<protein>
    <submittedName>
        <fullName evidence="2">N,N-dimethylformamidase</fullName>
    </submittedName>
</protein>
<evidence type="ECO:0000313" key="2">
    <source>
        <dbReference type="EMBL" id="TWH84919.1"/>
    </source>
</evidence>
<comment type="caution">
    <text evidence="2">The sequence shown here is derived from an EMBL/GenBank/DDBJ whole genome shotgun (WGS) entry which is preliminary data.</text>
</comment>
<dbReference type="Proteomes" id="UP000316624">
    <property type="component" value="Unassembled WGS sequence"/>
</dbReference>
<name>A0A562JP12_SPHWJ</name>
<organism evidence="2 3">
    <name type="scientific">Sphingobium wenxiniae (strain DSM 21828 / CGMCC 1.7748 / JZ-1)</name>
    <dbReference type="NCBI Taxonomy" id="595605"/>
    <lineage>
        <taxon>Bacteria</taxon>
        <taxon>Pseudomonadati</taxon>
        <taxon>Pseudomonadota</taxon>
        <taxon>Alphaproteobacteria</taxon>
        <taxon>Sphingomonadales</taxon>
        <taxon>Sphingomonadaceae</taxon>
        <taxon>Sphingobium</taxon>
    </lineage>
</organism>
<evidence type="ECO:0000313" key="3">
    <source>
        <dbReference type="Proteomes" id="UP000316624"/>
    </source>
</evidence>
<gene>
    <name evidence="2" type="ORF">IQ35_04145</name>
</gene>
<dbReference type="EMBL" id="VLKK01000085">
    <property type="protein sequence ID" value="TWH84919.1"/>
    <property type="molecule type" value="Genomic_DNA"/>
</dbReference>